<organism evidence="2 3">
    <name type="scientific">Puccinia sorghi</name>
    <dbReference type="NCBI Taxonomy" id="27349"/>
    <lineage>
        <taxon>Eukaryota</taxon>
        <taxon>Fungi</taxon>
        <taxon>Dikarya</taxon>
        <taxon>Basidiomycota</taxon>
        <taxon>Pucciniomycotina</taxon>
        <taxon>Pucciniomycetes</taxon>
        <taxon>Pucciniales</taxon>
        <taxon>Pucciniaceae</taxon>
        <taxon>Puccinia</taxon>
    </lineage>
</organism>
<dbReference type="Proteomes" id="UP000037035">
    <property type="component" value="Unassembled WGS sequence"/>
</dbReference>
<proteinExistence type="predicted"/>
<evidence type="ECO:0000256" key="1">
    <source>
        <dbReference type="SAM" id="Phobius"/>
    </source>
</evidence>
<evidence type="ECO:0000313" key="2">
    <source>
        <dbReference type="EMBL" id="KNZ53766.1"/>
    </source>
</evidence>
<name>A0A0L6UYY3_9BASI</name>
<sequence length="376" mass="43247">MIPFLTTALSQPTFSSTYLLRETRLVDQRSMLPARVYPPLCWLTSSLLETGLKYIKRLRLRSFVQLIPLTYHYFVLESLLLSWLPCGITSQADPECGSRRKFSAEERSLGTLSGQAEDELVDDIYMLYLVYIILYITSLTMPKVRGMHLYFIGIFMRLIGKAKNDLHIAFYISHQEVMLHNHSNRRFLSSCHLTCIPLTLGMACCPSGTLMERAARYTECRSYNYRHSRIGRRANNRKFQMTFLPPSSIVIVSFYRATVCVLGFIAATVFFLQRPNLTECAASDRWKVTAAVEIPLRGCCHRTSLELCTLDCLHLMRRLVDAPAKSTCSYLDVFISRMPRDSYHVSVKTVSLHDRPEHPRPFLGDPYGTIREHDFL</sequence>
<dbReference type="AlphaFoldDB" id="A0A0L6UYY3"/>
<protein>
    <submittedName>
        <fullName evidence="2">Uncharacterized protein</fullName>
    </submittedName>
</protein>
<accession>A0A0L6UYY3</accession>
<keyword evidence="1" id="KW-0472">Membrane</keyword>
<keyword evidence="1" id="KW-1133">Transmembrane helix</keyword>
<gene>
    <name evidence="2" type="ORF">VP01_313g1</name>
</gene>
<keyword evidence="1" id="KW-0812">Transmembrane</keyword>
<comment type="caution">
    <text evidence="2">The sequence shown here is derived from an EMBL/GenBank/DDBJ whole genome shotgun (WGS) entry which is preliminary data.</text>
</comment>
<dbReference type="VEuPathDB" id="FungiDB:VP01_313g1"/>
<feature type="transmembrane region" description="Helical" evidence="1">
    <location>
        <begin position="243"/>
        <end position="272"/>
    </location>
</feature>
<dbReference type="EMBL" id="LAVV01008102">
    <property type="protein sequence ID" value="KNZ53766.1"/>
    <property type="molecule type" value="Genomic_DNA"/>
</dbReference>
<reference evidence="2 3" key="1">
    <citation type="submission" date="2015-08" db="EMBL/GenBank/DDBJ databases">
        <title>Next Generation Sequencing and Analysis of the Genome of Puccinia sorghi L Schw, the Causal Agent of Maize Common Rust.</title>
        <authorList>
            <person name="Rochi L."/>
            <person name="Burguener G."/>
            <person name="Darino M."/>
            <person name="Turjanski A."/>
            <person name="Kreff E."/>
            <person name="Dieguez M.J."/>
            <person name="Sacco F."/>
        </authorList>
    </citation>
    <scope>NUCLEOTIDE SEQUENCE [LARGE SCALE GENOMIC DNA]</scope>
    <source>
        <strain evidence="2 3">RO10H11247</strain>
    </source>
</reference>
<evidence type="ECO:0000313" key="3">
    <source>
        <dbReference type="Proteomes" id="UP000037035"/>
    </source>
</evidence>
<keyword evidence="3" id="KW-1185">Reference proteome</keyword>